<evidence type="ECO:0000256" key="6">
    <source>
        <dbReference type="SAM" id="Phobius"/>
    </source>
</evidence>
<dbReference type="InterPro" id="IPR051542">
    <property type="entry name" value="Hydrogenase_cytochrome"/>
</dbReference>
<dbReference type="SUPFAM" id="SSF81342">
    <property type="entry name" value="Transmembrane di-heme cytochromes"/>
    <property type="match status" value="1"/>
</dbReference>
<dbReference type="Proteomes" id="UP001549321">
    <property type="component" value="Unassembled WGS sequence"/>
</dbReference>
<keyword evidence="2" id="KW-1003">Cell membrane</keyword>
<proteinExistence type="predicted"/>
<feature type="transmembrane region" description="Helical" evidence="6">
    <location>
        <begin position="33"/>
        <end position="52"/>
    </location>
</feature>
<feature type="transmembrane region" description="Helical" evidence="6">
    <location>
        <begin position="113"/>
        <end position="134"/>
    </location>
</feature>
<evidence type="ECO:0000313" key="8">
    <source>
        <dbReference type="EMBL" id="MET4634363.1"/>
    </source>
</evidence>
<keyword evidence="4 6" id="KW-1133">Transmembrane helix</keyword>
<comment type="caution">
    <text evidence="8">The sequence shown here is derived from an EMBL/GenBank/DDBJ whole genome shotgun (WGS) entry which is preliminary data.</text>
</comment>
<evidence type="ECO:0000256" key="4">
    <source>
        <dbReference type="ARBA" id="ARBA00022989"/>
    </source>
</evidence>
<evidence type="ECO:0000256" key="2">
    <source>
        <dbReference type="ARBA" id="ARBA00022475"/>
    </source>
</evidence>
<dbReference type="Pfam" id="PF01292">
    <property type="entry name" value="Ni_hydr_CYTB"/>
    <property type="match status" value="1"/>
</dbReference>
<dbReference type="EMBL" id="JBEPSM010000001">
    <property type="protein sequence ID" value="MET4634363.1"/>
    <property type="molecule type" value="Genomic_DNA"/>
</dbReference>
<evidence type="ECO:0000256" key="1">
    <source>
        <dbReference type="ARBA" id="ARBA00004651"/>
    </source>
</evidence>
<dbReference type="PANTHER" id="PTHR30485:SF2">
    <property type="entry name" value="BLL0597 PROTEIN"/>
    <property type="match status" value="1"/>
</dbReference>
<evidence type="ECO:0000313" key="9">
    <source>
        <dbReference type="Proteomes" id="UP001549321"/>
    </source>
</evidence>
<feature type="transmembrane region" description="Helical" evidence="6">
    <location>
        <begin position="154"/>
        <end position="174"/>
    </location>
</feature>
<dbReference type="Gene3D" id="1.20.950.20">
    <property type="entry name" value="Transmembrane di-heme cytochromes, Chain C"/>
    <property type="match status" value="1"/>
</dbReference>
<organism evidence="8 9">
    <name type="scientific">Kaistia defluvii</name>
    <dbReference type="NCBI Taxonomy" id="410841"/>
    <lineage>
        <taxon>Bacteria</taxon>
        <taxon>Pseudomonadati</taxon>
        <taxon>Pseudomonadota</taxon>
        <taxon>Alphaproteobacteria</taxon>
        <taxon>Hyphomicrobiales</taxon>
        <taxon>Kaistiaceae</taxon>
        <taxon>Kaistia</taxon>
    </lineage>
</organism>
<dbReference type="InterPro" id="IPR011577">
    <property type="entry name" value="Cyt_b561_bac/Ni-Hgenase"/>
</dbReference>
<comment type="subcellular location">
    <subcellularLocation>
        <location evidence="1">Cell membrane</location>
        <topology evidence="1">Multi-pass membrane protein</topology>
    </subcellularLocation>
</comment>
<keyword evidence="9" id="KW-1185">Reference proteome</keyword>
<keyword evidence="3 6" id="KW-0812">Transmembrane</keyword>
<accession>A0ABV2R0U1</accession>
<gene>
    <name evidence="8" type="ORF">ABIE08_002276</name>
</gene>
<feature type="transmembrane region" description="Helical" evidence="6">
    <location>
        <begin position="58"/>
        <end position="76"/>
    </location>
</feature>
<reference evidence="8 9" key="1">
    <citation type="submission" date="2024-06" db="EMBL/GenBank/DDBJ databases">
        <title>Sorghum-associated microbial communities from plants grown in Nebraska, USA.</title>
        <authorList>
            <person name="Schachtman D."/>
        </authorList>
    </citation>
    <scope>NUCLEOTIDE SEQUENCE [LARGE SCALE GENOMIC DNA]</scope>
    <source>
        <strain evidence="8 9">3207</strain>
    </source>
</reference>
<feature type="domain" description="Cytochrome b561 bacterial/Ni-hydrogenase" evidence="7">
    <location>
        <begin position="26"/>
        <end position="187"/>
    </location>
</feature>
<sequence length="191" mass="21275">MIDRGETSVSPTDCPVAPKGAATIRVWDPIVRLFHWTIVTACILNLFILEPGHALHRAAGYTVAAALAIRLVWGFIGTRHARFSDFFPTPRRLLPYLRALVQRREPRHLGHNPAGAVMMILLMVLLSGVCLTGWMMGLDAFWGEDWLQEVHGTLANAIMVLALFHAAAALFESFRHRENLVLSMVTGRKKA</sequence>
<protein>
    <submittedName>
        <fullName evidence="8">Cytochrome b</fullName>
    </submittedName>
</protein>
<keyword evidence="5 6" id="KW-0472">Membrane</keyword>
<dbReference type="PANTHER" id="PTHR30485">
    <property type="entry name" value="NI/FE-HYDROGENASE 1 B-TYPE CYTOCHROME SUBUNIT"/>
    <property type="match status" value="1"/>
</dbReference>
<name>A0ABV2R0U1_9HYPH</name>
<dbReference type="InterPro" id="IPR016174">
    <property type="entry name" value="Di-haem_cyt_TM"/>
</dbReference>
<evidence type="ECO:0000259" key="7">
    <source>
        <dbReference type="Pfam" id="PF01292"/>
    </source>
</evidence>
<evidence type="ECO:0000256" key="3">
    <source>
        <dbReference type="ARBA" id="ARBA00022692"/>
    </source>
</evidence>
<evidence type="ECO:0000256" key="5">
    <source>
        <dbReference type="ARBA" id="ARBA00023136"/>
    </source>
</evidence>